<accession>A0ABW6LKJ8</accession>
<dbReference type="InterPro" id="IPR011990">
    <property type="entry name" value="TPR-like_helical_dom_sf"/>
</dbReference>
<keyword evidence="2" id="KW-1185">Reference proteome</keyword>
<proteinExistence type="predicted"/>
<reference evidence="1 2" key="1">
    <citation type="submission" date="2024-10" db="EMBL/GenBank/DDBJ databases">
        <title>The Natural Products Discovery Center: Release of the First 8490 Sequenced Strains for Exploring Actinobacteria Biosynthetic Diversity.</title>
        <authorList>
            <person name="Kalkreuter E."/>
            <person name="Kautsar S.A."/>
            <person name="Yang D."/>
            <person name="Bader C.D."/>
            <person name="Teijaro C.N."/>
            <person name="Fluegel L."/>
            <person name="Davis C.M."/>
            <person name="Simpson J.R."/>
            <person name="Lauterbach L."/>
            <person name="Steele A.D."/>
            <person name="Gui C."/>
            <person name="Meng S."/>
            <person name="Li G."/>
            <person name="Viehrig K."/>
            <person name="Ye F."/>
            <person name="Su P."/>
            <person name="Kiefer A.F."/>
            <person name="Nichols A."/>
            <person name="Cepeda A.J."/>
            <person name="Yan W."/>
            <person name="Fan B."/>
            <person name="Jiang Y."/>
            <person name="Adhikari A."/>
            <person name="Zheng C.-J."/>
            <person name="Schuster L."/>
            <person name="Cowan T.M."/>
            <person name="Smanski M.J."/>
            <person name="Chevrette M.G."/>
            <person name="De Carvalho L.P.S."/>
            <person name="Shen B."/>
        </authorList>
    </citation>
    <scope>NUCLEOTIDE SEQUENCE [LARGE SCALE GENOMIC DNA]</scope>
    <source>
        <strain evidence="1 2">NPDC007066</strain>
    </source>
</reference>
<organism evidence="1 2">
    <name type="scientific">Streptomyces massasporeus</name>
    <dbReference type="NCBI Taxonomy" id="67324"/>
    <lineage>
        <taxon>Bacteria</taxon>
        <taxon>Bacillati</taxon>
        <taxon>Actinomycetota</taxon>
        <taxon>Actinomycetes</taxon>
        <taxon>Kitasatosporales</taxon>
        <taxon>Streptomycetaceae</taxon>
        <taxon>Streptomyces</taxon>
    </lineage>
</organism>
<evidence type="ECO:0000313" key="2">
    <source>
        <dbReference type="Proteomes" id="UP001601288"/>
    </source>
</evidence>
<dbReference type="Gene3D" id="1.25.40.10">
    <property type="entry name" value="Tetratricopeptide repeat domain"/>
    <property type="match status" value="1"/>
</dbReference>
<name>A0ABW6LKJ8_9ACTN</name>
<dbReference type="Proteomes" id="UP001601288">
    <property type="component" value="Unassembled WGS sequence"/>
</dbReference>
<dbReference type="SUPFAM" id="SSF48452">
    <property type="entry name" value="TPR-like"/>
    <property type="match status" value="1"/>
</dbReference>
<dbReference type="RefSeq" id="WP_358284846.1">
    <property type="nucleotide sequence ID" value="NZ_JBEYGJ010000021.1"/>
</dbReference>
<evidence type="ECO:0000313" key="1">
    <source>
        <dbReference type="EMBL" id="MFE9228940.1"/>
    </source>
</evidence>
<protein>
    <submittedName>
        <fullName evidence="1">Tetratricopeptide repeat protein</fullName>
    </submittedName>
</protein>
<sequence length="307" mass="32690">MAAAWSLSIEHADRLRPTSLARPMLHLVALLNPNGIPATVLTSPPALAYLTEHRTPDGGTDPDVSPRAVGVDDATDALRCLHRLSLVDHTPSTPHQEVRVHNLVQRATREALPPAARDLAARTCADALYEAWPEVERDTALGQALRANTAALTAHAADALWQPDGHPVLFHTGNSLGHTGLVTAARAFFQDLHTAARQNLGPDHPDDLIFWRGRLGDTSGAATATAELLADFLQVLGPDHPDTLSTRHNLAPWRGEAGDAAGAATAFAELQADSLRVLGSDHPASLTTRYYLAQWRGQADGASGGVR</sequence>
<gene>
    <name evidence="1" type="ORF">ACFYM3_30905</name>
</gene>
<comment type="caution">
    <text evidence="1">The sequence shown here is derived from an EMBL/GenBank/DDBJ whole genome shotgun (WGS) entry which is preliminary data.</text>
</comment>
<dbReference type="EMBL" id="JBIAFP010000021">
    <property type="protein sequence ID" value="MFE9228940.1"/>
    <property type="molecule type" value="Genomic_DNA"/>
</dbReference>
<dbReference type="Pfam" id="PF13374">
    <property type="entry name" value="TPR_10"/>
    <property type="match status" value="1"/>
</dbReference>